<evidence type="ECO:0000313" key="6">
    <source>
        <dbReference type="EMBL" id="KAK9757359.1"/>
    </source>
</evidence>
<evidence type="ECO:0000256" key="3">
    <source>
        <dbReference type="ARBA" id="ARBA00022833"/>
    </source>
</evidence>
<gene>
    <name evidence="6" type="ORF">RND81_01G156900</name>
</gene>
<keyword evidence="3" id="KW-0862">Zinc</keyword>
<evidence type="ECO:0000256" key="4">
    <source>
        <dbReference type="PROSITE-ProRule" id="PRU01343"/>
    </source>
</evidence>
<dbReference type="AlphaFoldDB" id="A0AAW1N7Y4"/>
<name>A0AAW1N7Y4_SAPOF</name>
<organism evidence="6 7">
    <name type="scientific">Saponaria officinalis</name>
    <name type="common">Common soapwort</name>
    <name type="synonym">Lychnis saponaria</name>
    <dbReference type="NCBI Taxonomy" id="3572"/>
    <lineage>
        <taxon>Eukaryota</taxon>
        <taxon>Viridiplantae</taxon>
        <taxon>Streptophyta</taxon>
        <taxon>Embryophyta</taxon>
        <taxon>Tracheophyta</taxon>
        <taxon>Spermatophyta</taxon>
        <taxon>Magnoliopsida</taxon>
        <taxon>eudicotyledons</taxon>
        <taxon>Gunneridae</taxon>
        <taxon>Pentapetalae</taxon>
        <taxon>Caryophyllales</taxon>
        <taxon>Caryophyllaceae</taxon>
        <taxon>Caryophylleae</taxon>
        <taxon>Saponaria</taxon>
    </lineage>
</organism>
<dbReference type="InterPro" id="IPR010666">
    <property type="entry name" value="Znf_GRF"/>
</dbReference>
<accession>A0AAW1N7Y4</accession>
<protein>
    <recommendedName>
        <fullName evidence="5">GRF-type domain-containing protein</fullName>
    </recommendedName>
</protein>
<dbReference type="EMBL" id="JBDFQZ010000001">
    <property type="protein sequence ID" value="KAK9757359.1"/>
    <property type="molecule type" value="Genomic_DNA"/>
</dbReference>
<proteinExistence type="predicted"/>
<keyword evidence="2 4" id="KW-0863">Zinc-finger</keyword>
<feature type="domain" description="GRF-type" evidence="5">
    <location>
        <begin position="16"/>
        <end position="61"/>
    </location>
</feature>
<dbReference type="Proteomes" id="UP001443914">
    <property type="component" value="Unassembled WGS sequence"/>
</dbReference>
<sequence length="156" mass="17984">MSDLSSNCGCKDGNKCFCGIPVTIKKSSTTDNRGRRFEACKLYSPVTKLEGYNYFRWFDRTQTDWQRVIINNLNLRDNMLTKELELKQEKLTTIKEEGNRLGMDVDRLKKKVTLVKAENSRLNGECSNRNGFPITICVLALLENEPIATHCEQHYL</sequence>
<dbReference type="GO" id="GO:0008270">
    <property type="term" value="F:zinc ion binding"/>
    <property type="evidence" value="ECO:0007669"/>
    <property type="project" value="UniProtKB-KW"/>
</dbReference>
<keyword evidence="7" id="KW-1185">Reference proteome</keyword>
<reference evidence="6" key="1">
    <citation type="submission" date="2024-03" db="EMBL/GenBank/DDBJ databases">
        <title>WGS assembly of Saponaria officinalis var. Norfolk2.</title>
        <authorList>
            <person name="Jenkins J."/>
            <person name="Shu S."/>
            <person name="Grimwood J."/>
            <person name="Barry K."/>
            <person name="Goodstein D."/>
            <person name="Schmutz J."/>
            <person name="Leebens-Mack J."/>
            <person name="Osbourn A."/>
        </authorList>
    </citation>
    <scope>NUCLEOTIDE SEQUENCE [LARGE SCALE GENOMIC DNA]</scope>
    <source>
        <strain evidence="6">JIC</strain>
    </source>
</reference>
<dbReference type="PANTHER" id="PTHR33248">
    <property type="entry name" value="ZINC ION-BINDING PROTEIN"/>
    <property type="match status" value="1"/>
</dbReference>
<evidence type="ECO:0000256" key="1">
    <source>
        <dbReference type="ARBA" id="ARBA00022723"/>
    </source>
</evidence>
<comment type="caution">
    <text evidence="6">The sequence shown here is derived from an EMBL/GenBank/DDBJ whole genome shotgun (WGS) entry which is preliminary data.</text>
</comment>
<evidence type="ECO:0000256" key="2">
    <source>
        <dbReference type="ARBA" id="ARBA00022771"/>
    </source>
</evidence>
<evidence type="ECO:0000313" key="7">
    <source>
        <dbReference type="Proteomes" id="UP001443914"/>
    </source>
</evidence>
<dbReference type="PROSITE" id="PS51999">
    <property type="entry name" value="ZF_GRF"/>
    <property type="match status" value="1"/>
</dbReference>
<keyword evidence="1" id="KW-0479">Metal-binding</keyword>
<evidence type="ECO:0000259" key="5">
    <source>
        <dbReference type="PROSITE" id="PS51999"/>
    </source>
</evidence>